<evidence type="ECO:0000313" key="3">
    <source>
        <dbReference type="EMBL" id="QAY61748.1"/>
    </source>
</evidence>
<keyword evidence="2" id="KW-0812">Transmembrane</keyword>
<keyword evidence="2" id="KW-1133">Transmembrane helix</keyword>
<organism evidence="3 4">
    <name type="scientific">Microbacterium protaetiae</name>
    <dbReference type="NCBI Taxonomy" id="2509458"/>
    <lineage>
        <taxon>Bacteria</taxon>
        <taxon>Bacillati</taxon>
        <taxon>Actinomycetota</taxon>
        <taxon>Actinomycetes</taxon>
        <taxon>Micrococcales</taxon>
        <taxon>Microbacteriaceae</taxon>
        <taxon>Microbacterium</taxon>
    </lineage>
</organism>
<evidence type="ECO:0000256" key="2">
    <source>
        <dbReference type="SAM" id="Phobius"/>
    </source>
</evidence>
<dbReference type="KEGG" id="mprt:ET475_06325"/>
<reference evidence="3 4" key="1">
    <citation type="submission" date="2019-01" db="EMBL/GenBank/DDBJ databases">
        <title>Genome sequencing of strain DFW100M-13.</title>
        <authorList>
            <person name="Heo J."/>
            <person name="Kim S.-J."/>
            <person name="Kim J.-S."/>
            <person name="Hong S.-B."/>
            <person name="Kwon S.-W."/>
        </authorList>
    </citation>
    <scope>NUCLEOTIDE SEQUENCE [LARGE SCALE GENOMIC DNA]</scope>
    <source>
        <strain evidence="3 4">DFW100M-13</strain>
    </source>
</reference>
<feature type="transmembrane region" description="Helical" evidence="2">
    <location>
        <begin position="94"/>
        <end position="119"/>
    </location>
</feature>
<evidence type="ECO:0000256" key="1">
    <source>
        <dbReference type="SAM" id="MobiDB-lite"/>
    </source>
</evidence>
<sequence length="123" mass="12889">MRGQTRLVGRKAVPARGEELAHLTAVVHDLDGTRPVRTAGGPASTGHGRHWSAPRGDPDEKSGSGVAASDRACGVWVRYVTGIRRSRSKGTGSAVIVVEVIGAVVGVAAIAYLIIAMIWPERL</sequence>
<dbReference type="EMBL" id="CP035494">
    <property type="protein sequence ID" value="QAY61748.1"/>
    <property type="molecule type" value="Genomic_DNA"/>
</dbReference>
<dbReference type="Proteomes" id="UP000293995">
    <property type="component" value="Chromosome"/>
</dbReference>
<gene>
    <name evidence="3" type="ORF">ET475_06325</name>
</gene>
<feature type="region of interest" description="Disordered" evidence="1">
    <location>
        <begin position="32"/>
        <end position="67"/>
    </location>
</feature>
<proteinExistence type="predicted"/>
<keyword evidence="4" id="KW-1185">Reference proteome</keyword>
<dbReference type="AlphaFoldDB" id="A0A4P6EUP3"/>
<keyword evidence="2" id="KW-0472">Membrane</keyword>
<evidence type="ECO:0000313" key="4">
    <source>
        <dbReference type="Proteomes" id="UP000293995"/>
    </source>
</evidence>
<name>A0A4P6EUP3_9MICO</name>
<accession>A0A4P6EUP3</accession>
<protein>
    <submittedName>
        <fullName evidence="3">Potassium-transporting ATPase subunit F</fullName>
    </submittedName>
</protein>